<keyword evidence="4" id="KW-1185">Reference proteome</keyword>
<feature type="compositionally biased region" description="Basic residues" evidence="1">
    <location>
        <begin position="1"/>
        <end position="10"/>
    </location>
</feature>
<evidence type="ECO:0000313" key="3">
    <source>
        <dbReference type="EMBL" id="ROT68136.1"/>
    </source>
</evidence>
<dbReference type="Proteomes" id="UP000283509">
    <property type="component" value="Unassembled WGS sequence"/>
</dbReference>
<reference evidence="3 4" key="1">
    <citation type="submission" date="2018-04" db="EMBL/GenBank/DDBJ databases">
        <authorList>
            <person name="Zhang X."/>
            <person name="Yuan J."/>
            <person name="Li F."/>
            <person name="Xiang J."/>
        </authorList>
    </citation>
    <scope>NUCLEOTIDE SEQUENCE [LARGE SCALE GENOMIC DNA]</scope>
    <source>
        <tissue evidence="3">Muscle</tissue>
    </source>
</reference>
<proteinExistence type="predicted"/>
<feature type="domain" description="PiggyBac transposable element-derived protein" evidence="2">
    <location>
        <begin position="113"/>
        <end position="465"/>
    </location>
</feature>
<feature type="compositionally biased region" description="Basic and acidic residues" evidence="1">
    <location>
        <begin position="41"/>
        <end position="53"/>
    </location>
</feature>
<evidence type="ECO:0000313" key="4">
    <source>
        <dbReference type="Proteomes" id="UP000283509"/>
    </source>
</evidence>
<sequence>MAPKRPRTRSAARLAAPSTSAAPPPPPRPSSVSDESDGDEYLPKEEGRRMRSNDDDDSGSDDFADSDDSSDESLSEASRERRFEWRREENVPKQFRFSGHPGVNCDRLHRESSPFKAYSCFITSEVMDLLVKETNRCHRQRPTSSSSSHVKRWHDVSREEMHTYFGLRLLMGLQPRSDMRTYWSLDPITSHPVFPKTMSRDRFLQLSQFLHAGDSSATSPDDDGLWRLRPLIEALNRQFSSVYTPPGRVTVDKFLLNFRKHSCSDVSVRGVPIRLKIEAYRLCVSDEATAGYTCAFSIYAGRGRRDFPKSTKAIIDLMSAADLFGKGYVLYTDDRFTSPALVHLLQIRNTNAVGLVRPSRKHMPTDLDTRVRGDVDFRSTPTGMLCLQWFNQNPVTVLSTMHTSELVTERTRFGLERTKPRAVSEHHAAVRGARQLAQSFPDAREAMWYKKVIFDLHNMAVVNAYCVHKAVGGNLTFLEFKRMLIRKLIMKSVSKRTDVSPFDP</sequence>
<feature type="compositionally biased region" description="Acidic residues" evidence="1">
    <location>
        <begin position="54"/>
        <end position="74"/>
    </location>
</feature>
<organism evidence="3 4">
    <name type="scientific">Penaeus vannamei</name>
    <name type="common">Whiteleg shrimp</name>
    <name type="synonym">Litopenaeus vannamei</name>
    <dbReference type="NCBI Taxonomy" id="6689"/>
    <lineage>
        <taxon>Eukaryota</taxon>
        <taxon>Metazoa</taxon>
        <taxon>Ecdysozoa</taxon>
        <taxon>Arthropoda</taxon>
        <taxon>Crustacea</taxon>
        <taxon>Multicrustacea</taxon>
        <taxon>Malacostraca</taxon>
        <taxon>Eumalacostraca</taxon>
        <taxon>Eucarida</taxon>
        <taxon>Decapoda</taxon>
        <taxon>Dendrobranchiata</taxon>
        <taxon>Penaeoidea</taxon>
        <taxon>Penaeidae</taxon>
        <taxon>Penaeus</taxon>
    </lineage>
</organism>
<dbReference type="InterPro" id="IPR029526">
    <property type="entry name" value="PGBD"/>
</dbReference>
<evidence type="ECO:0000256" key="1">
    <source>
        <dbReference type="SAM" id="MobiDB-lite"/>
    </source>
</evidence>
<name>A0A3R7M0B8_PENVA</name>
<dbReference type="PANTHER" id="PTHR46599:SF3">
    <property type="entry name" value="PIGGYBAC TRANSPOSABLE ELEMENT-DERIVED PROTEIN 4"/>
    <property type="match status" value="1"/>
</dbReference>
<accession>A0A3R7M0B8</accession>
<feature type="compositionally biased region" description="Low complexity" evidence="1">
    <location>
        <begin position="11"/>
        <end position="21"/>
    </location>
</feature>
<protein>
    <submittedName>
        <fullName evidence="3">PiggyBac transposable element-derived protein 4</fullName>
    </submittedName>
</protein>
<dbReference type="EMBL" id="QCYY01002714">
    <property type="protein sequence ID" value="ROT68136.1"/>
    <property type="molecule type" value="Genomic_DNA"/>
</dbReference>
<dbReference type="PANTHER" id="PTHR46599">
    <property type="entry name" value="PIGGYBAC TRANSPOSABLE ELEMENT-DERIVED PROTEIN 4"/>
    <property type="match status" value="1"/>
</dbReference>
<dbReference type="AlphaFoldDB" id="A0A3R7M0B8"/>
<gene>
    <name evidence="3" type="ORF">C7M84_013732</name>
</gene>
<comment type="caution">
    <text evidence="3">The sequence shown here is derived from an EMBL/GenBank/DDBJ whole genome shotgun (WGS) entry which is preliminary data.</text>
</comment>
<dbReference type="Pfam" id="PF13843">
    <property type="entry name" value="DDE_Tnp_1_7"/>
    <property type="match status" value="1"/>
</dbReference>
<evidence type="ECO:0000259" key="2">
    <source>
        <dbReference type="Pfam" id="PF13843"/>
    </source>
</evidence>
<dbReference type="STRING" id="6689.A0A3R7M0B8"/>
<dbReference type="OrthoDB" id="6369302at2759"/>
<feature type="region of interest" description="Disordered" evidence="1">
    <location>
        <begin position="1"/>
        <end position="85"/>
    </location>
</feature>
<reference evidence="3 4" key="2">
    <citation type="submission" date="2019-01" db="EMBL/GenBank/DDBJ databases">
        <title>The decoding of complex shrimp genome reveals the adaptation for benthos swimmer, frequently molting mechanism and breeding impact on genome.</title>
        <authorList>
            <person name="Sun Y."/>
            <person name="Gao Y."/>
            <person name="Yu Y."/>
        </authorList>
    </citation>
    <scope>NUCLEOTIDE SEQUENCE [LARGE SCALE GENOMIC DNA]</scope>
    <source>
        <tissue evidence="3">Muscle</tissue>
    </source>
</reference>